<dbReference type="EMBL" id="BMEM01000005">
    <property type="protein sequence ID" value="GGF58561.1"/>
    <property type="molecule type" value="Genomic_DNA"/>
</dbReference>
<proteinExistence type="predicted"/>
<dbReference type="Proteomes" id="UP000605670">
    <property type="component" value="Unassembled WGS sequence"/>
</dbReference>
<reference evidence="2" key="1">
    <citation type="journal article" date="2014" name="Int. J. Syst. Evol. Microbiol.">
        <title>Complete genome sequence of Corynebacterium casei LMG S-19264T (=DSM 44701T), isolated from a smear-ripened cheese.</title>
        <authorList>
            <consortium name="US DOE Joint Genome Institute (JGI-PGF)"/>
            <person name="Walter F."/>
            <person name="Albersmeier A."/>
            <person name="Kalinowski J."/>
            <person name="Ruckert C."/>
        </authorList>
    </citation>
    <scope>NUCLEOTIDE SEQUENCE</scope>
    <source>
        <strain evidence="2">CGMCC 1.12160</strain>
    </source>
</reference>
<evidence type="ECO:0000256" key="1">
    <source>
        <dbReference type="SAM" id="MobiDB-lite"/>
    </source>
</evidence>
<dbReference type="RefSeq" id="WP_188431838.1">
    <property type="nucleotide sequence ID" value="NZ_BAABKH010000006.1"/>
</dbReference>
<gene>
    <name evidence="2" type="ORF">GCM10011366_27980</name>
</gene>
<comment type="caution">
    <text evidence="2">The sequence shown here is derived from an EMBL/GenBank/DDBJ whole genome shotgun (WGS) entry which is preliminary data.</text>
</comment>
<organism evidence="2 3">
    <name type="scientific">Ornithinimicrobium tianjinense</name>
    <dbReference type="NCBI Taxonomy" id="1195761"/>
    <lineage>
        <taxon>Bacteria</taxon>
        <taxon>Bacillati</taxon>
        <taxon>Actinomycetota</taxon>
        <taxon>Actinomycetes</taxon>
        <taxon>Micrococcales</taxon>
        <taxon>Ornithinimicrobiaceae</taxon>
        <taxon>Ornithinimicrobium</taxon>
    </lineage>
</organism>
<protein>
    <submittedName>
        <fullName evidence="2">Uncharacterized protein</fullName>
    </submittedName>
</protein>
<name>A0A917F8U9_9MICO</name>
<feature type="region of interest" description="Disordered" evidence="1">
    <location>
        <begin position="66"/>
        <end position="93"/>
    </location>
</feature>
<keyword evidence="3" id="KW-1185">Reference proteome</keyword>
<dbReference type="AlphaFoldDB" id="A0A917F8U9"/>
<reference evidence="2" key="2">
    <citation type="submission" date="2020-09" db="EMBL/GenBank/DDBJ databases">
        <authorList>
            <person name="Sun Q."/>
            <person name="Zhou Y."/>
        </authorList>
    </citation>
    <scope>NUCLEOTIDE SEQUENCE</scope>
    <source>
        <strain evidence="2">CGMCC 1.12160</strain>
    </source>
</reference>
<accession>A0A917F8U9</accession>
<sequence length="93" mass="10283">MDKHEIDARVEVREIGRGRAARTELLVDGEPVRHGRLPGGKYFLYDNAYVWSDDLRGLGRQLVVDRAARRVPTPGPADRTTPSATSTAPQDGE</sequence>
<evidence type="ECO:0000313" key="3">
    <source>
        <dbReference type="Proteomes" id="UP000605670"/>
    </source>
</evidence>
<feature type="compositionally biased region" description="Polar residues" evidence="1">
    <location>
        <begin position="80"/>
        <end position="93"/>
    </location>
</feature>
<evidence type="ECO:0000313" key="2">
    <source>
        <dbReference type="EMBL" id="GGF58561.1"/>
    </source>
</evidence>